<dbReference type="Gene3D" id="6.10.250.1290">
    <property type="match status" value="1"/>
</dbReference>
<dbReference type="EMBL" id="UYRS01018316">
    <property type="protein sequence ID" value="VDK32453.1"/>
    <property type="molecule type" value="Genomic_DNA"/>
</dbReference>
<evidence type="ECO:0000313" key="5">
    <source>
        <dbReference type="WBParaSite" id="TASK_0000384901-mRNA-1"/>
    </source>
</evidence>
<feature type="compositionally biased region" description="Low complexity" evidence="1">
    <location>
        <begin position="269"/>
        <end position="284"/>
    </location>
</feature>
<evidence type="ECO:0000313" key="4">
    <source>
        <dbReference type="Proteomes" id="UP000282613"/>
    </source>
</evidence>
<dbReference type="WBParaSite" id="TASK_0000384901-mRNA-1">
    <property type="protein sequence ID" value="TASK_0000384901-mRNA-1"/>
    <property type="gene ID" value="TASK_0000384901"/>
</dbReference>
<dbReference type="CDD" id="cd22674">
    <property type="entry name" value="FHA_PPP1R8"/>
    <property type="match status" value="1"/>
</dbReference>
<dbReference type="AlphaFoldDB" id="A0A0R3W244"/>
<dbReference type="STRING" id="60517.A0A0R3W244"/>
<dbReference type="SMART" id="SM00240">
    <property type="entry name" value="FHA"/>
    <property type="match status" value="1"/>
</dbReference>
<evidence type="ECO:0000259" key="2">
    <source>
        <dbReference type="PROSITE" id="PS50006"/>
    </source>
</evidence>
<dbReference type="InterPro" id="IPR050923">
    <property type="entry name" value="Cell_Proc_Reg/RNA_Proc"/>
</dbReference>
<dbReference type="Proteomes" id="UP000282613">
    <property type="component" value="Unassembled WGS sequence"/>
</dbReference>
<sequence length="396" mass="42904">MGGVSGEPLVNNFKIPSWAAKPPPGVHLDVMKDGKLIQKLMMDDKSCYFFGRNRQLCDFAIDHQSCSRIHAALVWHKNLNRAFLIDLGSVHGTFIGRIKLEPERPQQVPIDSEIHFGASTRVYIIRERPNPIINSSTAEADRLIKEAADATGNANKLPQSEVELDNLTQFNTAHNRRIAVSDMQPPTVSAVQRGRRNSLNQRLSVHFSDIEEVINPEDVDPSIGRFRNLVQETFIPNKASLQVFPLPAQGADKHEGADIGIAAPRPNPTTSTSSTAEASTNQSTRLAATVSNPSFTLAAKLGLPMPNLAPEIDSVEPQTTSLVHRLSTTTTRLSAEDIFGGPLPGPKEEGATGGKRPAAISSVGEEAENAAPKKKKYAKEAWPGKRPGFLVGPSVA</sequence>
<dbReference type="OrthoDB" id="4096268at2759"/>
<accession>A0A0R3W244</accession>
<dbReference type="Gene3D" id="2.60.200.20">
    <property type="match status" value="1"/>
</dbReference>
<organism evidence="5">
    <name type="scientific">Taenia asiatica</name>
    <name type="common">Asian tapeworm</name>
    <dbReference type="NCBI Taxonomy" id="60517"/>
    <lineage>
        <taxon>Eukaryota</taxon>
        <taxon>Metazoa</taxon>
        <taxon>Spiralia</taxon>
        <taxon>Lophotrochozoa</taxon>
        <taxon>Platyhelminthes</taxon>
        <taxon>Cestoda</taxon>
        <taxon>Eucestoda</taxon>
        <taxon>Cyclophyllidea</taxon>
        <taxon>Taeniidae</taxon>
        <taxon>Taenia</taxon>
    </lineage>
</organism>
<dbReference type="Pfam" id="PF00498">
    <property type="entry name" value="FHA"/>
    <property type="match status" value="1"/>
</dbReference>
<feature type="region of interest" description="Disordered" evidence="1">
    <location>
        <begin position="336"/>
        <end position="396"/>
    </location>
</feature>
<dbReference type="InterPro" id="IPR000253">
    <property type="entry name" value="FHA_dom"/>
</dbReference>
<gene>
    <name evidence="3" type="ORF">TASK_LOCUS3850</name>
</gene>
<evidence type="ECO:0000313" key="3">
    <source>
        <dbReference type="EMBL" id="VDK32453.1"/>
    </source>
</evidence>
<reference evidence="5" key="1">
    <citation type="submission" date="2017-02" db="UniProtKB">
        <authorList>
            <consortium name="WormBaseParasite"/>
        </authorList>
    </citation>
    <scope>IDENTIFICATION</scope>
</reference>
<keyword evidence="4" id="KW-1185">Reference proteome</keyword>
<dbReference type="SUPFAM" id="SSF49879">
    <property type="entry name" value="SMAD/FHA domain"/>
    <property type="match status" value="1"/>
</dbReference>
<dbReference type="PANTHER" id="PTHR23308">
    <property type="entry name" value="NUCLEAR INHIBITOR OF PROTEIN PHOSPHATASE-1"/>
    <property type="match status" value="1"/>
</dbReference>
<proteinExistence type="predicted"/>
<protein>
    <submittedName>
        <fullName evidence="5">FHA domain-containing protein</fullName>
    </submittedName>
</protein>
<dbReference type="FunFam" id="2.60.200.20:FF:000019">
    <property type="entry name" value="Nuclear inhibitor of protein phosphatase"/>
    <property type="match status" value="1"/>
</dbReference>
<dbReference type="InterPro" id="IPR008984">
    <property type="entry name" value="SMAD_FHA_dom_sf"/>
</dbReference>
<feature type="region of interest" description="Disordered" evidence="1">
    <location>
        <begin position="262"/>
        <end position="287"/>
    </location>
</feature>
<feature type="domain" description="FHA" evidence="2">
    <location>
        <begin position="48"/>
        <end position="100"/>
    </location>
</feature>
<dbReference type="PROSITE" id="PS50006">
    <property type="entry name" value="FHA_DOMAIN"/>
    <property type="match status" value="1"/>
</dbReference>
<reference evidence="3 4" key="2">
    <citation type="submission" date="2018-11" db="EMBL/GenBank/DDBJ databases">
        <authorList>
            <consortium name="Pathogen Informatics"/>
        </authorList>
    </citation>
    <scope>NUCLEOTIDE SEQUENCE [LARGE SCALE GENOMIC DNA]</scope>
</reference>
<name>A0A0R3W244_TAEAS</name>
<evidence type="ECO:0000256" key="1">
    <source>
        <dbReference type="SAM" id="MobiDB-lite"/>
    </source>
</evidence>